<comment type="caution">
    <text evidence="2">The sequence shown here is derived from an EMBL/GenBank/DDBJ whole genome shotgun (WGS) entry which is preliminary data.</text>
</comment>
<gene>
    <name evidence="2" type="ORF">ACH3VR_21905</name>
</gene>
<evidence type="ECO:0000313" key="3">
    <source>
        <dbReference type="Proteomes" id="UP001610861"/>
    </source>
</evidence>
<dbReference type="CDD" id="cd11614">
    <property type="entry name" value="SAF_CpaB_FlgA_like"/>
    <property type="match status" value="1"/>
</dbReference>
<dbReference type="SMART" id="SM00858">
    <property type="entry name" value="SAF"/>
    <property type="match status" value="1"/>
</dbReference>
<accession>A0ABW7QF05</accession>
<dbReference type="Proteomes" id="UP001610861">
    <property type="component" value="Unassembled WGS sequence"/>
</dbReference>
<feature type="domain" description="SAF" evidence="1">
    <location>
        <begin position="28"/>
        <end position="91"/>
    </location>
</feature>
<keyword evidence="3" id="KW-1185">Reference proteome</keyword>
<reference evidence="2 3" key="1">
    <citation type="submission" date="2024-09" db="EMBL/GenBank/DDBJ databases">
        <authorList>
            <person name="Pan X."/>
        </authorList>
    </citation>
    <scope>NUCLEOTIDE SEQUENCE [LARGE SCALE GENOMIC DNA]</scope>
    <source>
        <strain evidence="2 3">B2969</strain>
    </source>
</reference>
<dbReference type="Pfam" id="PF08666">
    <property type="entry name" value="SAF"/>
    <property type="match status" value="1"/>
</dbReference>
<dbReference type="EMBL" id="JBIQWL010000015">
    <property type="protein sequence ID" value="MFH8253037.1"/>
    <property type="molecule type" value="Genomic_DNA"/>
</dbReference>
<protein>
    <submittedName>
        <fullName evidence="2">SAF domain-containing protein</fullName>
    </submittedName>
</protein>
<dbReference type="RefSeq" id="WP_397558465.1">
    <property type="nucleotide sequence ID" value="NZ_JBIQWL010000015.1"/>
</dbReference>
<dbReference type="InterPro" id="IPR013974">
    <property type="entry name" value="SAF"/>
</dbReference>
<evidence type="ECO:0000259" key="1">
    <source>
        <dbReference type="SMART" id="SM00858"/>
    </source>
</evidence>
<sequence>MLIAAGIALAVVGGLGSWYFFTTVGNTTTVLTVTKDIPRGQQITAQDLGTLQIAGDQATNALKASQSQEAIGEVAMVDLPAGSLVTSSTVGKSLVVADGDSIVGVALTSAQMPSQTLVAGDKVRLVDTPIAQGEPPATTPQTFTATVFSVRQDTQNNRWIIDLVVSPEKAPDIAARAATGRVALVLDAGN</sequence>
<name>A0ABW7QF05_9MICO</name>
<proteinExistence type="predicted"/>
<evidence type="ECO:0000313" key="2">
    <source>
        <dbReference type="EMBL" id="MFH8253037.1"/>
    </source>
</evidence>
<organism evidence="2 3">
    <name type="scientific">Microbacterium alkaliflavum</name>
    <dbReference type="NCBI Taxonomy" id="3248839"/>
    <lineage>
        <taxon>Bacteria</taxon>
        <taxon>Bacillati</taxon>
        <taxon>Actinomycetota</taxon>
        <taxon>Actinomycetes</taxon>
        <taxon>Micrococcales</taxon>
        <taxon>Microbacteriaceae</taxon>
        <taxon>Microbacterium</taxon>
    </lineage>
</organism>